<evidence type="ECO:0000313" key="2">
    <source>
        <dbReference type="EMBL" id="SFM01490.1"/>
    </source>
</evidence>
<dbReference type="Proteomes" id="UP000198928">
    <property type="component" value="Unassembled WGS sequence"/>
</dbReference>
<evidence type="ECO:0000313" key="3">
    <source>
        <dbReference type="Proteomes" id="UP000198928"/>
    </source>
</evidence>
<dbReference type="EMBL" id="FOSG01000040">
    <property type="protein sequence ID" value="SFM01490.1"/>
    <property type="molecule type" value="Genomic_DNA"/>
</dbReference>
<keyword evidence="3" id="KW-1185">Reference proteome</keyword>
<feature type="compositionally biased region" description="Low complexity" evidence="1">
    <location>
        <begin position="45"/>
        <end position="60"/>
    </location>
</feature>
<dbReference type="RefSeq" id="WP_093852606.1">
    <property type="nucleotide sequence ID" value="NZ_FOSG01000040.1"/>
</dbReference>
<protein>
    <submittedName>
        <fullName evidence="2">Uncharacterized protein</fullName>
    </submittedName>
</protein>
<accession>A0A1I4ME78</accession>
<feature type="compositionally biased region" description="Basic and acidic residues" evidence="1">
    <location>
        <begin position="19"/>
        <end position="44"/>
    </location>
</feature>
<reference evidence="3" key="1">
    <citation type="submission" date="2016-10" db="EMBL/GenBank/DDBJ databases">
        <authorList>
            <person name="Varghese N."/>
            <person name="Submissions S."/>
        </authorList>
    </citation>
    <scope>NUCLEOTIDE SEQUENCE [LARGE SCALE GENOMIC DNA]</scope>
    <source>
        <strain evidence="3">PL19</strain>
    </source>
</reference>
<dbReference type="AlphaFoldDB" id="A0A1I4ME78"/>
<gene>
    <name evidence="2" type="ORF">SAMN05192584_1404</name>
</gene>
<proteinExistence type="predicted"/>
<evidence type="ECO:0000256" key="1">
    <source>
        <dbReference type="SAM" id="MobiDB-lite"/>
    </source>
</evidence>
<feature type="region of interest" description="Disordered" evidence="1">
    <location>
        <begin position="1"/>
        <end position="60"/>
    </location>
</feature>
<name>A0A1I4ME78_9ACTN</name>
<organism evidence="2 3">
    <name type="scientific">Streptomyces pini</name>
    <dbReference type="NCBI Taxonomy" id="1520580"/>
    <lineage>
        <taxon>Bacteria</taxon>
        <taxon>Bacillati</taxon>
        <taxon>Actinomycetota</taxon>
        <taxon>Actinomycetes</taxon>
        <taxon>Kitasatosporales</taxon>
        <taxon>Streptomycetaceae</taxon>
        <taxon>Streptomyces</taxon>
    </lineage>
</organism>
<sequence>MTTTRRALGTGPQSEQPLPEERQEERLLPAERAALERSAAEEPAARPARSGRRPLGPRGG</sequence>